<dbReference type="GO" id="GO:0016787">
    <property type="term" value="F:hydrolase activity"/>
    <property type="evidence" value="ECO:0007669"/>
    <property type="project" value="UniProtKB-KW"/>
</dbReference>
<dbReference type="Proteomes" id="UP000230971">
    <property type="component" value="Unassembled WGS sequence"/>
</dbReference>
<reference evidence="11 13" key="2">
    <citation type="journal article" date="2017" name="Infect. Genet. Evol.">
        <title>The new phylogeny of the genus Mycobacterium: The old and the news.</title>
        <authorList>
            <person name="Tortoli E."/>
            <person name="Fedrizzi T."/>
            <person name="Meehan C.J."/>
            <person name="Trovato A."/>
            <person name="Grottola A."/>
            <person name="Giacobazzi E."/>
            <person name="Serpini G.F."/>
            <person name="Tagliazucchi S."/>
            <person name="Fabio A."/>
            <person name="Bettua C."/>
            <person name="Bertorelli R."/>
            <person name="Frascaro F."/>
            <person name="De Sanctis V."/>
            <person name="Pecorari M."/>
            <person name="Jousson O."/>
            <person name="Segata N."/>
            <person name="Cirillo D.M."/>
        </authorList>
    </citation>
    <scope>NUCLEOTIDE SEQUENCE [LARGE SCALE GENOMIC DNA]</scope>
    <source>
        <strain evidence="11 13">NCTC 12882</strain>
    </source>
</reference>
<keyword evidence="6 8" id="KW-0460">Magnesium</keyword>
<keyword evidence="4 8" id="KW-0479">Metal-binding</keyword>
<evidence type="ECO:0000256" key="6">
    <source>
        <dbReference type="ARBA" id="ARBA00022842"/>
    </source>
</evidence>
<dbReference type="InterPro" id="IPR022907">
    <property type="entry name" value="VapC_family"/>
</dbReference>
<accession>A0A1X1RRQ8</accession>
<dbReference type="SUPFAM" id="SSF88723">
    <property type="entry name" value="PIN domain-like"/>
    <property type="match status" value="1"/>
</dbReference>
<comment type="cofactor">
    <cofactor evidence="1 8">
        <name>Mg(2+)</name>
        <dbReference type="ChEBI" id="CHEBI:18420"/>
    </cofactor>
</comment>
<dbReference type="OrthoDB" id="532510at2"/>
<comment type="similarity">
    <text evidence="7 8">Belongs to the PINc/VapC protein family.</text>
</comment>
<proteinExistence type="inferred from homology"/>
<dbReference type="EC" id="3.1.-.-" evidence="8"/>
<dbReference type="GO" id="GO:0090729">
    <property type="term" value="F:toxin activity"/>
    <property type="evidence" value="ECO:0007669"/>
    <property type="project" value="UniProtKB-KW"/>
</dbReference>
<evidence type="ECO:0000313" key="11">
    <source>
        <dbReference type="EMBL" id="PIB75856.1"/>
    </source>
</evidence>
<feature type="binding site" evidence="8">
    <location>
        <position position="93"/>
    </location>
    <ligand>
        <name>Mg(2+)</name>
        <dbReference type="ChEBI" id="CHEBI:18420"/>
    </ligand>
</feature>
<evidence type="ECO:0000256" key="1">
    <source>
        <dbReference type="ARBA" id="ARBA00001946"/>
    </source>
</evidence>
<dbReference type="PANTHER" id="PTHR33653">
    <property type="entry name" value="RIBONUCLEASE VAPC2"/>
    <property type="match status" value="1"/>
</dbReference>
<dbReference type="PANTHER" id="PTHR33653:SF1">
    <property type="entry name" value="RIBONUCLEASE VAPC2"/>
    <property type="match status" value="1"/>
</dbReference>
<sequence>MKLLDTTIAVDHLRGEPAAVGFLATVIESGEDLVASELVRFELLAGVRDKELDALEEFCSALRWAAVTEEIARVAGGLARRYRQSHSGIGAVDYLIAATAIVIDAELLTTNVRHFPMFTRLEPPY</sequence>
<evidence type="ECO:0000313" key="13">
    <source>
        <dbReference type="Proteomes" id="UP000230971"/>
    </source>
</evidence>
<evidence type="ECO:0000259" key="9">
    <source>
        <dbReference type="Pfam" id="PF01850"/>
    </source>
</evidence>
<dbReference type="Gene3D" id="3.40.50.1010">
    <property type="entry name" value="5'-nuclease"/>
    <property type="match status" value="1"/>
</dbReference>
<evidence type="ECO:0000256" key="5">
    <source>
        <dbReference type="ARBA" id="ARBA00022801"/>
    </source>
</evidence>
<organism evidence="10 12">
    <name type="scientific">Mycobacterium celatum</name>
    <dbReference type="NCBI Taxonomy" id="28045"/>
    <lineage>
        <taxon>Bacteria</taxon>
        <taxon>Bacillati</taxon>
        <taxon>Actinomycetota</taxon>
        <taxon>Actinomycetes</taxon>
        <taxon>Mycobacteriales</taxon>
        <taxon>Mycobacteriaceae</taxon>
        <taxon>Mycobacterium</taxon>
    </lineage>
</organism>
<evidence type="ECO:0000256" key="7">
    <source>
        <dbReference type="ARBA" id="ARBA00038093"/>
    </source>
</evidence>
<dbReference type="GO" id="GO:0000287">
    <property type="term" value="F:magnesium ion binding"/>
    <property type="evidence" value="ECO:0007669"/>
    <property type="project" value="UniProtKB-UniRule"/>
</dbReference>
<keyword evidence="8" id="KW-0800">Toxin</keyword>
<dbReference type="InterPro" id="IPR029060">
    <property type="entry name" value="PIN-like_dom_sf"/>
</dbReference>
<comment type="caution">
    <text evidence="10">The sequence shown here is derived from an EMBL/GenBank/DDBJ whole genome shotgun (WGS) entry which is preliminary data.</text>
</comment>
<keyword evidence="2 8" id="KW-1277">Toxin-antitoxin system</keyword>
<feature type="domain" description="PIN" evidence="9">
    <location>
        <begin position="3"/>
        <end position="111"/>
    </location>
</feature>
<dbReference type="EMBL" id="LQOM01000025">
    <property type="protein sequence ID" value="ORV14071.1"/>
    <property type="molecule type" value="Genomic_DNA"/>
</dbReference>
<evidence type="ECO:0000256" key="2">
    <source>
        <dbReference type="ARBA" id="ARBA00022649"/>
    </source>
</evidence>
<name>A0A1X1RRQ8_MYCCE</name>
<evidence type="ECO:0000256" key="3">
    <source>
        <dbReference type="ARBA" id="ARBA00022722"/>
    </source>
</evidence>
<keyword evidence="5 8" id="KW-0378">Hydrolase</keyword>
<reference evidence="10 12" key="1">
    <citation type="submission" date="2016-01" db="EMBL/GenBank/DDBJ databases">
        <title>The new phylogeny of the genus Mycobacterium.</title>
        <authorList>
            <person name="Tarcisio F."/>
            <person name="Conor M."/>
            <person name="Antonella G."/>
            <person name="Elisabetta G."/>
            <person name="Giulia F.S."/>
            <person name="Sara T."/>
            <person name="Anna F."/>
            <person name="Clotilde B."/>
            <person name="Roberto B."/>
            <person name="Veronica D.S."/>
            <person name="Fabio R."/>
            <person name="Monica P."/>
            <person name="Olivier J."/>
            <person name="Enrico T."/>
            <person name="Nicola S."/>
        </authorList>
    </citation>
    <scope>NUCLEOTIDE SEQUENCE [LARGE SCALE GENOMIC DNA]</scope>
    <source>
        <strain evidence="10 12">DSM 44243</strain>
    </source>
</reference>
<dbReference type="STRING" id="28045.AWB95_10925"/>
<evidence type="ECO:0000256" key="4">
    <source>
        <dbReference type="ARBA" id="ARBA00022723"/>
    </source>
</evidence>
<evidence type="ECO:0000313" key="12">
    <source>
        <dbReference type="Proteomes" id="UP000193907"/>
    </source>
</evidence>
<dbReference type="EMBL" id="PDKV01000030">
    <property type="protein sequence ID" value="PIB75856.1"/>
    <property type="molecule type" value="Genomic_DNA"/>
</dbReference>
<feature type="binding site" evidence="8">
    <location>
        <position position="5"/>
    </location>
    <ligand>
        <name>Mg(2+)</name>
        <dbReference type="ChEBI" id="CHEBI:18420"/>
    </ligand>
</feature>
<protein>
    <recommendedName>
        <fullName evidence="8">Ribonuclease VapC</fullName>
        <shortName evidence="8">RNase VapC</shortName>
        <ecNumber evidence="8">3.1.-.-</ecNumber>
    </recommendedName>
    <alternativeName>
        <fullName evidence="8">Toxin VapC</fullName>
    </alternativeName>
</protein>
<dbReference type="Proteomes" id="UP000193907">
    <property type="component" value="Unassembled WGS sequence"/>
</dbReference>
<evidence type="ECO:0000256" key="8">
    <source>
        <dbReference type="HAMAP-Rule" id="MF_00265"/>
    </source>
</evidence>
<gene>
    <name evidence="8" type="primary">vapC</name>
    <name evidence="10" type="ORF">AWB95_10925</name>
    <name evidence="11" type="ORF">CQY23_19260</name>
</gene>
<dbReference type="InterPro" id="IPR002716">
    <property type="entry name" value="PIN_dom"/>
</dbReference>
<comment type="function">
    <text evidence="8">Toxic component of a toxin-antitoxin (TA) system. An RNase.</text>
</comment>
<dbReference type="AlphaFoldDB" id="A0A1X1RRQ8"/>
<keyword evidence="3 8" id="KW-0540">Nuclease</keyword>
<evidence type="ECO:0000313" key="10">
    <source>
        <dbReference type="EMBL" id="ORV14071.1"/>
    </source>
</evidence>
<dbReference type="HAMAP" id="MF_00265">
    <property type="entry name" value="VapC_Nob1"/>
    <property type="match status" value="1"/>
</dbReference>
<dbReference type="RefSeq" id="WP_062539881.1">
    <property type="nucleotide sequence ID" value="NZ_BBUN01000142.1"/>
</dbReference>
<keyword evidence="12" id="KW-1185">Reference proteome</keyword>
<dbReference type="CDD" id="cd18741">
    <property type="entry name" value="PIN_VapC4-5_FitB-like"/>
    <property type="match status" value="1"/>
</dbReference>
<dbReference type="Pfam" id="PF01850">
    <property type="entry name" value="PIN"/>
    <property type="match status" value="1"/>
</dbReference>
<dbReference type="GO" id="GO:0004540">
    <property type="term" value="F:RNA nuclease activity"/>
    <property type="evidence" value="ECO:0007669"/>
    <property type="project" value="InterPro"/>
</dbReference>
<dbReference type="InterPro" id="IPR050556">
    <property type="entry name" value="Type_II_TA_system_RNase"/>
</dbReference>